<dbReference type="EMBL" id="RJPI01000001">
    <property type="protein sequence ID" value="RSJ66292.1"/>
    <property type="molecule type" value="Genomic_DNA"/>
</dbReference>
<dbReference type="InterPro" id="IPR049819">
    <property type="entry name" value="SP_0009-like"/>
</dbReference>
<gene>
    <name evidence="1" type="ORF">D8803_01685</name>
</gene>
<proteinExistence type="predicted"/>
<dbReference type="AlphaFoldDB" id="A0A428FUE2"/>
<evidence type="ECO:0008006" key="3">
    <source>
        <dbReference type="Google" id="ProtNLM"/>
    </source>
</evidence>
<comment type="caution">
    <text evidence="1">The sequence shown here is derived from an EMBL/GenBank/DDBJ whole genome shotgun (WGS) entry which is preliminary data.</text>
</comment>
<accession>A0A428FUE2</accession>
<reference evidence="1 2" key="1">
    <citation type="submission" date="2018-11" db="EMBL/GenBank/DDBJ databases">
        <title>Species Designations Belie Phenotypic and Genotypic Heterogeneity in Oral Streptococci.</title>
        <authorList>
            <person name="Velsko I."/>
        </authorList>
    </citation>
    <scope>NUCLEOTIDE SEQUENCE [LARGE SCALE GENOMIC DNA]</scope>
    <source>
        <strain evidence="1 2">BCC26</strain>
    </source>
</reference>
<dbReference type="Proteomes" id="UP000280648">
    <property type="component" value="Unassembled WGS sequence"/>
</dbReference>
<protein>
    <recommendedName>
        <fullName evidence="3">Extracellular protein</fullName>
    </recommendedName>
</protein>
<name>A0A428FUE2_STROR</name>
<sequence>MVMENLLEVVEQFLSLSDEKLEELATKNHLLRLQEEREGKNA</sequence>
<organism evidence="1 2">
    <name type="scientific">Streptococcus oralis</name>
    <dbReference type="NCBI Taxonomy" id="1303"/>
    <lineage>
        <taxon>Bacteria</taxon>
        <taxon>Bacillati</taxon>
        <taxon>Bacillota</taxon>
        <taxon>Bacilli</taxon>
        <taxon>Lactobacillales</taxon>
        <taxon>Streptococcaceae</taxon>
        <taxon>Streptococcus</taxon>
    </lineage>
</organism>
<dbReference type="NCBIfam" id="NF040896">
    <property type="entry name" value="SP_0009_fam"/>
    <property type="match status" value="1"/>
</dbReference>
<evidence type="ECO:0000313" key="2">
    <source>
        <dbReference type="Proteomes" id="UP000280648"/>
    </source>
</evidence>
<evidence type="ECO:0000313" key="1">
    <source>
        <dbReference type="EMBL" id="RSJ66292.1"/>
    </source>
</evidence>